<dbReference type="STRING" id="105984.A0A427XIH9"/>
<feature type="domain" description="Aldehyde dehydrogenase" evidence="3">
    <location>
        <begin position="10"/>
        <end position="154"/>
    </location>
</feature>
<reference evidence="4 5" key="1">
    <citation type="submission" date="2018-11" db="EMBL/GenBank/DDBJ databases">
        <title>Genome sequence of Apiotrichum porosum DSM 27194.</title>
        <authorList>
            <person name="Aliyu H."/>
            <person name="Gorte O."/>
            <person name="Ochsenreither K."/>
        </authorList>
    </citation>
    <scope>NUCLEOTIDE SEQUENCE [LARGE SCALE GENOMIC DNA]</scope>
    <source>
        <strain evidence="4 5">DSM 27194</strain>
    </source>
</reference>
<evidence type="ECO:0000313" key="5">
    <source>
        <dbReference type="Proteomes" id="UP000279236"/>
    </source>
</evidence>
<evidence type="ECO:0000259" key="3">
    <source>
        <dbReference type="Pfam" id="PF00171"/>
    </source>
</evidence>
<dbReference type="GO" id="GO:0004029">
    <property type="term" value="F:aldehyde dehydrogenase (NAD+) activity"/>
    <property type="evidence" value="ECO:0007669"/>
    <property type="project" value="TreeGrafter"/>
</dbReference>
<dbReference type="InterPro" id="IPR016163">
    <property type="entry name" value="Ald_DH_C"/>
</dbReference>
<dbReference type="GeneID" id="39586967"/>
<evidence type="ECO:0000256" key="2">
    <source>
        <dbReference type="ARBA" id="ARBA00023002"/>
    </source>
</evidence>
<comment type="caution">
    <text evidence="4">The sequence shown here is derived from an EMBL/GenBank/DDBJ whole genome shotgun (WGS) entry which is preliminary data.</text>
</comment>
<dbReference type="Gene3D" id="3.40.309.10">
    <property type="entry name" value="Aldehyde Dehydrogenase, Chain A, domain 2"/>
    <property type="match status" value="1"/>
</dbReference>
<evidence type="ECO:0000256" key="1">
    <source>
        <dbReference type="ARBA" id="ARBA00009986"/>
    </source>
</evidence>
<dbReference type="Proteomes" id="UP000279236">
    <property type="component" value="Unassembled WGS sequence"/>
</dbReference>
<evidence type="ECO:0000313" key="4">
    <source>
        <dbReference type="EMBL" id="RSH78695.1"/>
    </source>
</evidence>
<keyword evidence="5" id="KW-1185">Reference proteome</keyword>
<dbReference type="InterPro" id="IPR012394">
    <property type="entry name" value="Aldehyde_DH_NAD(P)"/>
</dbReference>
<dbReference type="EMBL" id="RSCE01000012">
    <property type="protein sequence ID" value="RSH78695.1"/>
    <property type="molecule type" value="Genomic_DNA"/>
</dbReference>
<comment type="similarity">
    <text evidence="1">Belongs to the aldehyde dehydrogenase family.</text>
</comment>
<name>A0A427XIH9_9TREE</name>
<gene>
    <name evidence="4" type="ORF">EHS24_002424</name>
</gene>
<dbReference type="InterPro" id="IPR016162">
    <property type="entry name" value="Ald_DH_N"/>
</dbReference>
<dbReference type="Pfam" id="PF00171">
    <property type="entry name" value="Aldedh"/>
    <property type="match status" value="1"/>
</dbReference>
<dbReference type="OrthoDB" id="440325at2759"/>
<dbReference type="InterPro" id="IPR016161">
    <property type="entry name" value="Ald_DH/histidinol_DH"/>
</dbReference>
<sequence>MEYVGTLAASAALMEELIPRYLDPEAYAVINGGVDQTTVLLQKHSRSTFKYTGSGDISKIVAGASAKTLTPTTLELGCKSSVIVEPDAGLKMGYLRVLPMKSLNLGQERDDLQHVVCVTPDYILVIKQRVDDFVKEIVATRVYSVALGSTFKPMTSSEVILWLSSLTLKHDGASLDNQHAPVTVQQLLEHVDLSSYNPISFLPSPYTFSYQEVNGTSTLVDVSYNATGLDSILRRQDSVLEGRDATCFKLADASTATFALGLFKRQLRLNSRGQPALRAILRKRFT</sequence>
<dbReference type="PANTHER" id="PTHR43570:SF16">
    <property type="entry name" value="ALDEHYDE DEHYDROGENASE TYPE III, ISOFORM Q"/>
    <property type="match status" value="1"/>
</dbReference>
<dbReference type="RefSeq" id="XP_028473842.1">
    <property type="nucleotide sequence ID" value="XM_028618164.1"/>
</dbReference>
<dbReference type="SUPFAM" id="SSF53720">
    <property type="entry name" value="ALDH-like"/>
    <property type="match status" value="1"/>
</dbReference>
<dbReference type="InterPro" id="IPR015590">
    <property type="entry name" value="Aldehyde_DH_dom"/>
</dbReference>
<dbReference type="GO" id="GO:0005737">
    <property type="term" value="C:cytoplasm"/>
    <property type="evidence" value="ECO:0007669"/>
    <property type="project" value="TreeGrafter"/>
</dbReference>
<dbReference type="PANTHER" id="PTHR43570">
    <property type="entry name" value="ALDEHYDE DEHYDROGENASE"/>
    <property type="match status" value="1"/>
</dbReference>
<organism evidence="4 5">
    <name type="scientific">Apiotrichum porosum</name>
    <dbReference type="NCBI Taxonomy" id="105984"/>
    <lineage>
        <taxon>Eukaryota</taxon>
        <taxon>Fungi</taxon>
        <taxon>Dikarya</taxon>
        <taxon>Basidiomycota</taxon>
        <taxon>Agaricomycotina</taxon>
        <taxon>Tremellomycetes</taxon>
        <taxon>Trichosporonales</taxon>
        <taxon>Trichosporonaceae</taxon>
        <taxon>Apiotrichum</taxon>
    </lineage>
</organism>
<dbReference type="GO" id="GO:0006081">
    <property type="term" value="P:aldehyde metabolic process"/>
    <property type="evidence" value="ECO:0007669"/>
    <property type="project" value="InterPro"/>
</dbReference>
<protein>
    <recommendedName>
        <fullName evidence="3">Aldehyde dehydrogenase domain-containing protein</fullName>
    </recommendedName>
</protein>
<dbReference type="AlphaFoldDB" id="A0A427XIH9"/>
<proteinExistence type="inferred from homology"/>
<dbReference type="Gene3D" id="3.40.605.10">
    <property type="entry name" value="Aldehyde Dehydrogenase, Chain A, domain 1"/>
    <property type="match status" value="1"/>
</dbReference>
<keyword evidence="2" id="KW-0560">Oxidoreductase</keyword>
<accession>A0A427XIH9</accession>